<gene>
    <name evidence="1" type="ORF">HPB52_008590</name>
</gene>
<reference evidence="1" key="2">
    <citation type="submission" date="2021-09" db="EMBL/GenBank/DDBJ databases">
        <authorList>
            <person name="Jia N."/>
            <person name="Wang J."/>
            <person name="Shi W."/>
            <person name="Du L."/>
            <person name="Sun Y."/>
            <person name="Zhan W."/>
            <person name="Jiang J."/>
            <person name="Wang Q."/>
            <person name="Zhang B."/>
            <person name="Ji P."/>
            <person name="Sakyi L.B."/>
            <person name="Cui X."/>
            <person name="Yuan T."/>
            <person name="Jiang B."/>
            <person name="Yang W."/>
            <person name="Lam T.T.-Y."/>
            <person name="Chang Q."/>
            <person name="Ding S."/>
            <person name="Wang X."/>
            <person name="Zhu J."/>
            <person name="Ruan X."/>
            <person name="Zhao L."/>
            <person name="Wei J."/>
            <person name="Que T."/>
            <person name="Du C."/>
            <person name="Cheng J."/>
            <person name="Dai P."/>
            <person name="Han X."/>
            <person name="Huang E."/>
            <person name="Gao Y."/>
            <person name="Liu J."/>
            <person name="Shao H."/>
            <person name="Ye R."/>
            <person name="Li L."/>
            <person name="Wei W."/>
            <person name="Wang X."/>
            <person name="Wang C."/>
            <person name="Huo Q."/>
            <person name="Li W."/>
            <person name="Guo W."/>
            <person name="Chen H."/>
            <person name="Chen S."/>
            <person name="Zhou L."/>
            <person name="Zhou L."/>
            <person name="Ni X."/>
            <person name="Tian J."/>
            <person name="Zhou Y."/>
            <person name="Sheng Y."/>
            <person name="Liu T."/>
            <person name="Pan Y."/>
            <person name="Xia L."/>
            <person name="Li J."/>
            <person name="Zhao F."/>
            <person name="Cao W."/>
        </authorList>
    </citation>
    <scope>NUCLEOTIDE SEQUENCE</scope>
    <source>
        <strain evidence="1">Rsan-2018</strain>
        <tissue evidence="1">Larvae</tissue>
    </source>
</reference>
<evidence type="ECO:0000313" key="1">
    <source>
        <dbReference type="EMBL" id="KAH7972176.1"/>
    </source>
</evidence>
<dbReference type="AlphaFoldDB" id="A0A9D4Q9Z8"/>
<dbReference type="Proteomes" id="UP000821837">
    <property type="component" value="Chromosome 11"/>
</dbReference>
<reference evidence="1" key="1">
    <citation type="journal article" date="2020" name="Cell">
        <title>Large-Scale Comparative Analyses of Tick Genomes Elucidate Their Genetic Diversity and Vector Capacities.</title>
        <authorList>
            <consortium name="Tick Genome and Microbiome Consortium (TIGMIC)"/>
            <person name="Jia N."/>
            <person name="Wang J."/>
            <person name="Shi W."/>
            <person name="Du L."/>
            <person name="Sun Y."/>
            <person name="Zhan W."/>
            <person name="Jiang J.F."/>
            <person name="Wang Q."/>
            <person name="Zhang B."/>
            <person name="Ji P."/>
            <person name="Bell-Sakyi L."/>
            <person name="Cui X.M."/>
            <person name="Yuan T.T."/>
            <person name="Jiang B.G."/>
            <person name="Yang W.F."/>
            <person name="Lam T.T."/>
            <person name="Chang Q.C."/>
            <person name="Ding S.J."/>
            <person name="Wang X.J."/>
            <person name="Zhu J.G."/>
            <person name="Ruan X.D."/>
            <person name="Zhao L."/>
            <person name="Wei J.T."/>
            <person name="Ye R.Z."/>
            <person name="Que T.C."/>
            <person name="Du C.H."/>
            <person name="Zhou Y.H."/>
            <person name="Cheng J.X."/>
            <person name="Dai P.F."/>
            <person name="Guo W.B."/>
            <person name="Han X.H."/>
            <person name="Huang E.J."/>
            <person name="Li L.F."/>
            <person name="Wei W."/>
            <person name="Gao Y.C."/>
            <person name="Liu J.Z."/>
            <person name="Shao H.Z."/>
            <person name="Wang X."/>
            <person name="Wang C.C."/>
            <person name="Yang T.C."/>
            <person name="Huo Q.B."/>
            <person name="Li W."/>
            <person name="Chen H.Y."/>
            <person name="Chen S.E."/>
            <person name="Zhou L.G."/>
            <person name="Ni X.B."/>
            <person name="Tian J.H."/>
            <person name="Sheng Y."/>
            <person name="Liu T."/>
            <person name="Pan Y.S."/>
            <person name="Xia L.Y."/>
            <person name="Li J."/>
            <person name="Zhao F."/>
            <person name="Cao W.C."/>
        </authorList>
    </citation>
    <scope>NUCLEOTIDE SEQUENCE</scope>
    <source>
        <strain evidence="1">Rsan-2018</strain>
    </source>
</reference>
<name>A0A9D4Q9Z8_RHISA</name>
<keyword evidence="2" id="KW-1185">Reference proteome</keyword>
<proteinExistence type="predicted"/>
<dbReference type="EMBL" id="JABSTV010001247">
    <property type="protein sequence ID" value="KAH7972176.1"/>
    <property type="molecule type" value="Genomic_DNA"/>
</dbReference>
<protein>
    <submittedName>
        <fullName evidence="1">Uncharacterized protein</fullName>
    </submittedName>
</protein>
<evidence type="ECO:0000313" key="2">
    <source>
        <dbReference type="Proteomes" id="UP000821837"/>
    </source>
</evidence>
<comment type="caution">
    <text evidence="1">The sequence shown here is derived from an EMBL/GenBank/DDBJ whole genome shotgun (WGS) entry which is preliminary data.</text>
</comment>
<accession>A0A9D4Q9Z8</accession>
<sequence>MDHEESVTRVEESSSDLPGNNYIKRAYIFFMDMDMGICVQAAMKLAEAKVGKGKFHRESVTHWTLGLRFGEESAVLVDFSDDVKGRPAPTQTWTTKDRLKELKEECVKYARLTITEDFTIVKLGNELSQLCHMGNYVLLDCNCQEGLKKLLDGLKLELPPAIKTLREAINSVGADLMQGSKP</sequence>
<organism evidence="1 2">
    <name type="scientific">Rhipicephalus sanguineus</name>
    <name type="common">Brown dog tick</name>
    <name type="synonym">Ixodes sanguineus</name>
    <dbReference type="NCBI Taxonomy" id="34632"/>
    <lineage>
        <taxon>Eukaryota</taxon>
        <taxon>Metazoa</taxon>
        <taxon>Ecdysozoa</taxon>
        <taxon>Arthropoda</taxon>
        <taxon>Chelicerata</taxon>
        <taxon>Arachnida</taxon>
        <taxon>Acari</taxon>
        <taxon>Parasitiformes</taxon>
        <taxon>Ixodida</taxon>
        <taxon>Ixodoidea</taxon>
        <taxon>Ixodidae</taxon>
        <taxon>Rhipicephalinae</taxon>
        <taxon>Rhipicephalus</taxon>
        <taxon>Rhipicephalus</taxon>
    </lineage>
</organism>